<feature type="transmembrane region" description="Helical" evidence="1">
    <location>
        <begin position="112"/>
        <end position="130"/>
    </location>
</feature>
<keyword evidence="1" id="KW-1133">Transmembrane helix</keyword>
<dbReference type="PROSITE" id="PS50943">
    <property type="entry name" value="HTH_CROC1"/>
    <property type="match status" value="1"/>
</dbReference>
<geneLocation type="plasmid" evidence="3 4">
    <name>pASTE61-200</name>
</geneLocation>
<keyword evidence="3" id="KW-0614">Plasmid</keyword>
<keyword evidence="4" id="KW-1185">Reference proteome</keyword>
<dbReference type="CDD" id="cd00093">
    <property type="entry name" value="HTH_XRE"/>
    <property type="match status" value="1"/>
</dbReference>
<dbReference type="SUPFAM" id="SSF47413">
    <property type="entry name" value="lambda repressor-like DNA-binding domains"/>
    <property type="match status" value="1"/>
</dbReference>
<dbReference type="InterPro" id="IPR001387">
    <property type="entry name" value="Cro/C1-type_HTH"/>
</dbReference>
<sequence length="136" mass="15135">MNVKRLRIENGWSQEHLSKISGVSVRTIQRVENGHSSSLETRSALAAVFELDSSIIASGQTLDKESQKWKKQPLLVRLAYWGVKSRESLIRVELIAAFFGLATWIIGPDTLATPSLFIIAYGVSLSIRHADSKGLW</sequence>
<proteinExistence type="predicted"/>
<accession>A0ABN4LRZ0</accession>
<feature type="transmembrane region" description="Helical" evidence="1">
    <location>
        <begin position="88"/>
        <end position="106"/>
    </location>
</feature>
<evidence type="ECO:0000313" key="4">
    <source>
        <dbReference type="Proteomes" id="UP000056750"/>
    </source>
</evidence>
<keyword evidence="1" id="KW-0812">Transmembrane</keyword>
<gene>
    <name evidence="3" type="ORF">AVL57_00405</name>
</gene>
<dbReference type="Gene3D" id="1.10.260.40">
    <property type="entry name" value="lambda repressor-like DNA-binding domains"/>
    <property type="match status" value="1"/>
</dbReference>
<dbReference type="Pfam" id="PF01381">
    <property type="entry name" value="HTH_3"/>
    <property type="match status" value="1"/>
</dbReference>
<dbReference type="Proteomes" id="UP000056750">
    <property type="component" value="Plasmid pASTE61-200"/>
</dbReference>
<keyword evidence="1" id="KW-0472">Membrane</keyword>
<evidence type="ECO:0000313" key="3">
    <source>
        <dbReference type="EMBL" id="AMJ76641.1"/>
    </source>
</evidence>
<evidence type="ECO:0000259" key="2">
    <source>
        <dbReference type="PROSITE" id="PS50943"/>
    </source>
</evidence>
<reference evidence="3 4" key="1">
    <citation type="submission" date="2015-12" db="EMBL/GenBank/DDBJ databases">
        <title>Intraspecies pangenome expansion in the marine bacterium Alteromonas.</title>
        <authorList>
            <person name="Lopez-Perez M."/>
            <person name="Rodriguez-Valera F."/>
        </authorList>
    </citation>
    <scope>NUCLEOTIDE SEQUENCE [LARGE SCALE GENOMIC DNA]</scope>
    <source>
        <strain evidence="3 4">LMG 21861</strain>
        <plasmid evidence="3 4">pASTE61-200</plasmid>
    </source>
</reference>
<protein>
    <recommendedName>
        <fullName evidence="2">HTH cro/C1-type domain-containing protein</fullName>
    </recommendedName>
</protein>
<feature type="domain" description="HTH cro/C1-type" evidence="2">
    <location>
        <begin position="3"/>
        <end position="56"/>
    </location>
</feature>
<dbReference type="SMART" id="SM00530">
    <property type="entry name" value="HTH_XRE"/>
    <property type="match status" value="1"/>
</dbReference>
<organism evidence="3 4">
    <name type="scientific">Alteromonas stellipolaris</name>
    <dbReference type="NCBI Taxonomy" id="233316"/>
    <lineage>
        <taxon>Bacteria</taxon>
        <taxon>Pseudomonadati</taxon>
        <taxon>Pseudomonadota</taxon>
        <taxon>Gammaproteobacteria</taxon>
        <taxon>Alteromonadales</taxon>
        <taxon>Alteromonadaceae</taxon>
        <taxon>Alteromonas/Salinimonas group</taxon>
        <taxon>Alteromonas</taxon>
    </lineage>
</organism>
<dbReference type="RefSeq" id="WP_061093682.1">
    <property type="nucleotide sequence ID" value="NZ_CP013927.1"/>
</dbReference>
<name>A0ABN4LRZ0_9ALTE</name>
<dbReference type="EMBL" id="CP013927">
    <property type="protein sequence ID" value="AMJ76641.1"/>
    <property type="molecule type" value="Genomic_DNA"/>
</dbReference>
<dbReference type="InterPro" id="IPR010982">
    <property type="entry name" value="Lambda_DNA-bd_dom_sf"/>
</dbReference>
<evidence type="ECO:0000256" key="1">
    <source>
        <dbReference type="SAM" id="Phobius"/>
    </source>
</evidence>